<accession>A0A1E7DRH2</accession>
<sequence length="95" mass="10688">MYNNHVNKKQKNGGLGYLLVGAGAAAWWLSKEENRSKFDGWMSQAKKKLNGESIPSDEKFPVQKAGNPHPDDIADNKMVEEGAQFAVDYYNKKEQ</sequence>
<evidence type="ECO:0000313" key="3">
    <source>
        <dbReference type="EMBL" id="OES45585.1"/>
    </source>
</evidence>
<keyword evidence="2" id="KW-0812">Transmembrane</keyword>
<dbReference type="Proteomes" id="UP000095658">
    <property type="component" value="Unassembled WGS sequence"/>
</dbReference>
<keyword evidence="2" id="KW-0472">Membrane</keyword>
<reference evidence="3 4" key="1">
    <citation type="submission" date="2016-06" db="EMBL/GenBank/DDBJ databases">
        <title>Domibacillus iocasae genome sequencing.</title>
        <authorList>
            <person name="Verma A."/>
            <person name="Pal Y."/>
            <person name="Ojha A.K."/>
            <person name="Krishnamurthi S."/>
        </authorList>
    </citation>
    <scope>NUCLEOTIDE SEQUENCE [LARGE SCALE GENOMIC DNA]</scope>
    <source>
        <strain evidence="3 4">DSM 29979</strain>
    </source>
</reference>
<comment type="caution">
    <text evidence="3">The sequence shown here is derived from an EMBL/GenBank/DDBJ whole genome shotgun (WGS) entry which is preliminary data.</text>
</comment>
<gene>
    <name evidence="3" type="ORF">BA724_01875</name>
</gene>
<name>A0A1E7DRH2_9BACI</name>
<organism evidence="3 4">
    <name type="scientific">Domibacillus iocasae</name>
    <dbReference type="NCBI Taxonomy" id="1714016"/>
    <lineage>
        <taxon>Bacteria</taxon>
        <taxon>Bacillati</taxon>
        <taxon>Bacillota</taxon>
        <taxon>Bacilli</taxon>
        <taxon>Bacillales</taxon>
        <taxon>Bacillaceae</taxon>
        <taxon>Domibacillus</taxon>
    </lineage>
</organism>
<proteinExistence type="predicted"/>
<dbReference type="AlphaFoldDB" id="A0A1E7DRH2"/>
<protein>
    <submittedName>
        <fullName evidence="3">Uncharacterized protein</fullName>
    </submittedName>
</protein>
<evidence type="ECO:0000313" key="4">
    <source>
        <dbReference type="Proteomes" id="UP000095658"/>
    </source>
</evidence>
<feature type="region of interest" description="Disordered" evidence="1">
    <location>
        <begin position="50"/>
        <end position="74"/>
    </location>
</feature>
<dbReference type="OrthoDB" id="2390014at2"/>
<feature type="transmembrane region" description="Helical" evidence="2">
    <location>
        <begin position="12"/>
        <end position="29"/>
    </location>
</feature>
<keyword evidence="4" id="KW-1185">Reference proteome</keyword>
<keyword evidence="2" id="KW-1133">Transmembrane helix</keyword>
<dbReference type="RefSeq" id="WP_069937583.1">
    <property type="nucleotide sequence ID" value="NZ_MAMP01000012.1"/>
</dbReference>
<evidence type="ECO:0000256" key="1">
    <source>
        <dbReference type="SAM" id="MobiDB-lite"/>
    </source>
</evidence>
<evidence type="ECO:0000256" key="2">
    <source>
        <dbReference type="SAM" id="Phobius"/>
    </source>
</evidence>
<dbReference type="EMBL" id="MAMP01000012">
    <property type="protein sequence ID" value="OES45585.1"/>
    <property type="molecule type" value="Genomic_DNA"/>
</dbReference>